<sequence length="336" mass="38321">MDCDKFQFIFSSENDMKLRRWKGKTTSEIREILLTKLTNPLHSILTIIRELRLVTLTHAYSGPLENLLIHTKTGKVRGEVSRSHTHVSTPRDSSGSRNLSPICSPRRSHSHQRNFLTSPPTNDGLSQSKRAKDLFVTTRFRRPELEREDLADVANNFHISGSQVVFQPQSCNPQVVQIQTDENPMLRSNDPLLQPLTENNTWRRSSIHDRFRFPKDGTSPHPVLSPPSKSRLYITLRLGESEEDIKEVSRSNVNNKRQVGRGGSTSRGRGKDRGKKPIPQSPLIRAGSKKRNVTKNQTAAEKNFVWTSKIRIQAEPPKMILSPQVYLLMRMLISLH</sequence>
<organism evidence="2 3">
    <name type="scientific">Arabis nemorensis</name>
    <dbReference type="NCBI Taxonomy" id="586526"/>
    <lineage>
        <taxon>Eukaryota</taxon>
        <taxon>Viridiplantae</taxon>
        <taxon>Streptophyta</taxon>
        <taxon>Embryophyta</taxon>
        <taxon>Tracheophyta</taxon>
        <taxon>Spermatophyta</taxon>
        <taxon>Magnoliopsida</taxon>
        <taxon>eudicotyledons</taxon>
        <taxon>Gunneridae</taxon>
        <taxon>Pentapetalae</taxon>
        <taxon>rosids</taxon>
        <taxon>malvids</taxon>
        <taxon>Brassicales</taxon>
        <taxon>Brassicaceae</taxon>
        <taxon>Arabideae</taxon>
        <taxon>Arabis</taxon>
    </lineage>
</organism>
<feature type="region of interest" description="Disordered" evidence="1">
    <location>
        <begin position="78"/>
        <end position="130"/>
    </location>
</feature>
<feature type="compositionally biased region" description="Polar residues" evidence="1">
    <location>
        <begin position="113"/>
        <end position="128"/>
    </location>
</feature>
<comment type="caution">
    <text evidence="2">The sequence shown here is derived from an EMBL/GenBank/DDBJ whole genome shotgun (WGS) entry which is preliminary data.</text>
</comment>
<evidence type="ECO:0000313" key="2">
    <source>
        <dbReference type="EMBL" id="VVB00966.1"/>
    </source>
</evidence>
<gene>
    <name evidence="2" type="ORF">ANE_LOCUS11410</name>
</gene>
<feature type="region of interest" description="Disordered" evidence="1">
    <location>
        <begin position="244"/>
        <end position="296"/>
    </location>
</feature>
<protein>
    <submittedName>
        <fullName evidence="2">Uncharacterized protein</fullName>
    </submittedName>
</protein>
<proteinExistence type="predicted"/>
<keyword evidence="3" id="KW-1185">Reference proteome</keyword>
<dbReference type="Proteomes" id="UP000489600">
    <property type="component" value="Unassembled WGS sequence"/>
</dbReference>
<dbReference type="EMBL" id="CABITT030000004">
    <property type="protein sequence ID" value="VVB00966.1"/>
    <property type="molecule type" value="Genomic_DNA"/>
</dbReference>
<evidence type="ECO:0000313" key="3">
    <source>
        <dbReference type="Proteomes" id="UP000489600"/>
    </source>
</evidence>
<feature type="compositionally biased region" description="Polar residues" evidence="1">
    <location>
        <begin position="86"/>
        <end position="101"/>
    </location>
</feature>
<reference evidence="2" key="1">
    <citation type="submission" date="2019-07" db="EMBL/GenBank/DDBJ databases">
        <authorList>
            <person name="Dittberner H."/>
        </authorList>
    </citation>
    <scope>NUCLEOTIDE SEQUENCE [LARGE SCALE GENOMIC DNA]</scope>
</reference>
<accession>A0A565BH47</accession>
<evidence type="ECO:0000256" key="1">
    <source>
        <dbReference type="SAM" id="MobiDB-lite"/>
    </source>
</evidence>
<name>A0A565BH47_9BRAS</name>
<dbReference type="AlphaFoldDB" id="A0A565BH47"/>